<keyword evidence="1" id="KW-1133">Transmembrane helix</keyword>
<dbReference type="Gene3D" id="2.40.410.10">
    <property type="entry name" value="putative membrane protein from Corynebacterium diphtheriae superfamily"/>
    <property type="match status" value="1"/>
</dbReference>
<sequence length="216" mass="24125">MKVFKFDVDEAFAKKNNEMLKDSRRLQLSAAVFGLILLVLAGAVYFWFGAGQAWGLVAGIILFTFALVCFFLVFVVPRQVGSAQDLYDKYPLAPAIIVEVNERDFVIMALVNTNVDPALPPRWGAALRTVTRINGIKDPKLGTRLPVAAVSGRRTVRNQEHWDEISPMPIAWGTPDANVVDIARKSIPDDQWNRLEKARKRLSDVKATDFNLLVLS</sequence>
<keyword evidence="1" id="KW-0812">Transmembrane</keyword>
<name>A0A0G3H5Z2_9CORY</name>
<evidence type="ECO:0000313" key="3">
    <source>
        <dbReference type="Proteomes" id="UP000035540"/>
    </source>
</evidence>
<dbReference type="KEGG" id="cted:CTEST_03475"/>
<keyword evidence="3" id="KW-1185">Reference proteome</keyword>
<reference evidence="3" key="2">
    <citation type="submission" date="2015-05" db="EMBL/GenBank/DDBJ databases">
        <title>Complete genome sequence of Corynebacterium testudinoris DSM 44614, recovered from necrotic lesions in the mouth of a tortoise.</title>
        <authorList>
            <person name="Ruckert C."/>
            <person name="Albersmeier A."/>
            <person name="Winkler A."/>
            <person name="Tauch A."/>
        </authorList>
    </citation>
    <scope>NUCLEOTIDE SEQUENCE [LARGE SCALE GENOMIC DNA]</scope>
    <source>
        <strain evidence="3">DSM 44614</strain>
    </source>
</reference>
<dbReference type="AlphaFoldDB" id="A0A0G3H5Z2"/>
<dbReference type="RefSeq" id="WP_047252552.1">
    <property type="nucleotide sequence ID" value="NZ_CP011545.1"/>
</dbReference>
<evidence type="ECO:0000256" key="1">
    <source>
        <dbReference type="SAM" id="Phobius"/>
    </source>
</evidence>
<dbReference type="PATRIC" id="fig|136857.5.peg.685"/>
<evidence type="ECO:0000313" key="2">
    <source>
        <dbReference type="EMBL" id="AKK08145.1"/>
    </source>
</evidence>
<proteinExistence type="predicted"/>
<accession>A0A0G3H5Z2</accession>
<feature type="transmembrane region" description="Helical" evidence="1">
    <location>
        <begin position="54"/>
        <end position="76"/>
    </location>
</feature>
<dbReference type="Pfam" id="PF11580">
    <property type="entry name" value="DUF3239"/>
    <property type="match status" value="1"/>
</dbReference>
<dbReference type="InterPro" id="IPR023124">
    <property type="entry name" value="DUF3239_dom_sf"/>
</dbReference>
<gene>
    <name evidence="2" type="ORF">CTEST_03475</name>
</gene>
<organism evidence="2 3">
    <name type="scientific">Corynebacterium testudinoris</name>
    <dbReference type="NCBI Taxonomy" id="136857"/>
    <lineage>
        <taxon>Bacteria</taxon>
        <taxon>Bacillati</taxon>
        <taxon>Actinomycetota</taxon>
        <taxon>Actinomycetes</taxon>
        <taxon>Mycobacteriales</taxon>
        <taxon>Corynebacteriaceae</taxon>
        <taxon>Corynebacterium</taxon>
    </lineage>
</organism>
<dbReference type="OrthoDB" id="4548219at2"/>
<dbReference type="STRING" id="136857.CTEST_03475"/>
<reference evidence="2 3" key="1">
    <citation type="journal article" date="2015" name="Genome Announc.">
        <title>Complete Genome Sequence of the Type Strain Corynebacterium testudinoris DSM 44614, Recovered from Necrotic Lesions in the Mouth of a Tortoise.</title>
        <authorList>
            <person name="Ruckert C."/>
            <person name="Kriete M."/>
            <person name="Jaenicke S."/>
            <person name="Winkler A."/>
            <person name="Tauch A."/>
        </authorList>
    </citation>
    <scope>NUCLEOTIDE SEQUENCE [LARGE SCALE GENOMIC DNA]</scope>
    <source>
        <strain evidence="2 3">DSM 44614</strain>
    </source>
</reference>
<dbReference type="EMBL" id="CP011545">
    <property type="protein sequence ID" value="AKK08145.1"/>
    <property type="molecule type" value="Genomic_DNA"/>
</dbReference>
<keyword evidence="1" id="KW-0472">Membrane</keyword>
<protein>
    <submittedName>
        <fullName evidence="2">Putative DUF3239 family protein</fullName>
    </submittedName>
</protein>
<dbReference type="Proteomes" id="UP000035540">
    <property type="component" value="Chromosome"/>
</dbReference>
<dbReference type="InterPro" id="IPR021632">
    <property type="entry name" value="DUF3239"/>
</dbReference>
<feature type="transmembrane region" description="Helical" evidence="1">
    <location>
        <begin position="28"/>
        <end position="48"/>
    </location>
</feature>